<proteinExistence type="predicted"/>
<accession>A0A238W123</accession>
<keyword evidence="4" id="KW-1185">Reference proteome</keyword>
<feature type="region of interest" description="Disordered" evidence="1">
    <location>
        <begin position="1"/>
        <end position="35"/>
    </location>
</feature>
<dbReference type="Proteomes" id="UP000198348">
    <property type="component" value="Unassembled WGS sequence"/>
</dbReference>
<evidence type="ECO:0000256" key="1">
    <source>
        <dbReference type="SAM" id="MobiDB-lite"/>
    </source>
</evidence>
<evidence type="ECO:0000256" key="2">
    <source>
        <dbReference type="SAM" id="Phobius"/>
    </source>
</evidence>
<evidence type="ECO:0000313" key="4">
    <source>
        <dbReference type="Proteomes" id="UP000198348"/>
    </source>
</evidence>
<keyword evidence="2" id="KW-0472">Membrane</keyword>
<feature type="transmembrane region" description="Helical" evidence="2">
    <location>
        <begin position="148"/>
        <end position="170"/>
    </location>
</feature>
<keyword evidence="2" id="KW-0812">Transmembrane</keyword>
<evidence type="ECO:0000313" key="3">
    <source>
        <dbReference type="EMBL" id="SNR40097.1"/>
    </source>
</evidence>
<keyword evidence="2" id="KW-1133">Transmembrane helix</keyword>
<dbReference type="AlphaFoldDB" id="A0A238W123"/>
<dbReference type="EMBL" id="FZNW01000005">
    <property type="protein sequence ID" value="SNR40097.1"/>
    <property type="molecule type" value="Genomic_DNA"/>
</dbReference>
<feature type="compositionally biased region" description="Acidic residues" evidence="1">
    <location>
        <begin position="1"/>
        <end position="11"/>
    </location>
</feature>
<dbReference type="RefSeq" id="WP_089300355.1">
    <property type="nucleotide sequence ID" value="NZ_FZNW01000005.1"/>
</dbReference>
<protein>
    <submittedName>
        <fullName evidence="3">Uncharacterized protein</fullName>
    </submittedName>
</protein>
<sequence>MSEQDEPENESELEREAAGFSPRSGARRTPESGPPAQVRLSFWIWVAASAGLIVGFLLLPARQDEIVAELVEADPGGASAEDIAAGLPTVLWMFAMAGVAFGVLSLLFAYKMREGTRSARSVLIALTLVMVAFHILPLDPFVNPVTTLAVVLACVAIVLTFLPGVGDYFPKLPRTVRRWRDTP</sequence>
<gene>
    <name evidence="3" type="ORF">SAMN06265360_1053</name>
</gene>
<feature type="transmembrane region" description="Helical" evidence="2">
    <location>
        <begin position="90"/>
        <end position="110"/>
    </location>
</feature>
<reference evidence="3 4" key="1">
    <citation type="submission" date="2017-06" db="EMBL/GenBank/DDBJ databases">
        <authorList>
            <person name="Kim H.J."/>
            <person name="Triplett B.A."/>
        </authorList>
    </citation>
    <scope>NUCLEOTIDE SEQUENCE [LARGE SCALE GENOMIC DNA]</scope>
    <source>
        <strain evidence="3 4">DSM 45207</strain>
    </source>
</reference>
<name>A0A238W123_9PSEU</name>
<organism evidence="3 4">
    <name type="scientific">Haloechinothrix alba</name>
    <dbReference type="NCBI Taxonomy" id="664784"/>
    <lineage>
        <taxon>Bacteria</taxon>
        <taxon>Bacillati</taxon>
        <taxon>Actinomycetota</taxon>
        <taxon>Actinomycetes</taxon>
        <taxon>Pseudonocardiales</taxon>
        <taxon>Pseudonocardiaceae</taxon>
        <taxon>Haloechinothrix</taxon>
    </lineage>
</organism>
<feature type="transmembrane region" description="Helical" evidence="2">
    <location>
        <begin position="42"/>
        <end position="61"/>
    </location>
</feature>
<feature type="transmembrane region" description="Helical" evidence="2">
    <location>
        <begin position="122"/>
        <end position="142"/>
    </location>
</feature>
<dbReference type="OrthoDB" id="3690922at2"/>